<sequence>AWSPALCAAAVGACEGASQWRWAAHLLDRMGAAAVELTAHCCSAAISSCGRSSLWRCAALLLARFRAQAGRPDAACFSAAIGAAERCARWPAAVWLHRETRRLSLRPDGVNCSSTLSALAKASRWERAALLLRELRREGAGLTAAGCGAAVGHVEGIAANFRGLCSPILILLAAPTVSLTAEDRLFLLLALLATIQFLEMAKKTTKISGPPARKTKVVGIIQQGGGDRATAAYNELTHKDQTGLDQVLDQTSEDKQSRAIQKLSTKNEISWTNEHQRRTSAATAVTDGATNTTKGKGKGNATVEPQPIALDEQDWSATIAQVPKKLPDGTYESSISLHSTEDAEKWCTALRRQKEPLAILAFGTGSKNWAHAQIQIPVPQAPHGTSNPRKTFLNGVIYQFGETDVTMKTNVTQLGEADGNATFMRTTIHEACTQLVNPTMSEVFSSQHSGAAPVAVGGQRTDKLGSTANERWETARKYDAKTTMGNGLPDAIKATMQAICPEIPSHDEPSRLLRAGRANVAPNNTTQLNQDQLQRSLAAILKKMNLQEEHADAPSNKTPRTSDDGKGSKDDDKL</sequence>
<feature type="compositionally biased region" description="Polar residues" evidence="2">
    <location>
        <begin position="273"/>
        <end position="283"/>
    </location>
</feature>
<gene>
    <name evidence="3" type="ORF">PCOR1329_LOCUS38729</name>
</gene>
<feature type="region of interest" description="Disordered" evidence="2">
    <location>
        <begin position="273"/>
        <end position="301"/>
    </location>
</feature>
<comment type="caution">
    <text evidence="3">The sequence shown here is derived from an EMBL/GenBank/DDBJ whole genome shotgun (WGS) entry which is preliminary data.</text>
</comment>
<feature type="compositionally biased region" description="Basic and acidic residues" evidence="2">
    <location>
        <begin position="560"/>
        <end position="574"/>
    </location>
</feature>
<accession>A0ABN9TFU9</accession>
<keyword evidence="1" id="KW-0677">Repeat</keyword>
<evidence type="ECO:0000313" key="4">
    <source>
        <dbReference type="Proteomes" id="UP001189429"/>
    </source>
</evidence>
<name>A0ABN9TFU9_9DINO</name>
<dbReference type="InterPro" id="IPR011990">
    <property type="entry name" value="TPR-like_helical_dom_sf"/>
</dbReference>
<feature type="non-terminal residue" evidence="3">
    <location>
        <position position="1"/>
    </location>
</feature>
<evidence type="ECO:0000256" key="2">
    <source>
        <dbReference type="SAM" id="MobiDB-lite"/>
    </source>
</evidence>
<evidence type="ECO:0000256" key="1">
    <source>
        <dbReference type="ARBA" id="ARBA00022737"/>
    </source>
</evidence>
<feature type="region of interest" description="Disordered" evidence="2">
    <location>
        <begin position="543"/>
        <end position="574"/>
    </location>
</feature>
<protein>
    <submittedName>
        <fullName evidence="3">Uncharacterized protein</fullName>
    </submittedName>
</protein>
<organism evidence="3 4">
    <name type="scientific">Prorocentrum cordatum</name>
    <dbReference type="NCBI Taxonomy" id="2364126"/>
    <lineage>
        <taxon>Eukaryota</taxon>
        <taxon>Sar</taxon>
        <taxon>Alveolata</taxon>
        <taxon>Dinophyceae</taxon>
        <taxon>Prorocentrales</taxon>
        <taxon>Prorocentraceae</taxon>
        <taxon>Prorocentrum</taxon>
    </lineage>
</organism>
<reference evidence="3" key="1">
    <citation type="submission" date="2023-10" db="EMBL/GenBank/DDBJ databases">
        <authorList>
            <person name="Chen Y."/>
            <person name="Shah S."/>
            <person name="Dougan E. K."/>
            <person name="Thang M."/>
            <person name="Chan C."/>
        </authorList>
    </citation>
    <scope>NUCLEOTIDE SEQUENCE [LARGE SCALE GENOMIC DNA]</scope>
</reference>
<dbReference type="PANTHER" id="PTHR47447">
    <property type="entry name" value="OS03G0856100 PROTEIN"/>
    <property type="match status" value="1"/>
</dbReference>
<evidence type="ECO:0000313" key="3">
    <source>
        <dbReference type="EMBL" id="CAK0844670.1"/>
    </source>
</evidence>
<keyword evidence="4" id="KW-1185">Reference proteome</keyword>
<dbReference type="Proteomes" id="UP001189429">
    <property type="component" value="Unassembled WGS sequence"/>
</dbReference>
<dbReference type="Gene3D" id="1.25.40.10">
    <property type="entry name" value="Tetratricopeptide repeat domain"/>
    <property type="match status" value="1"/>
</dbReference>
<feature type="compositionally biased region" description="Low complexity" evidence="2">
    <location>
        <begin position="288"/>
        <end position="301"/>
    </location>
</feature>
<dbReference type="PANTHER" id="PTHR47447:SF17">
    <property type="entry name" value="OS12G0638900 PROTEIN"/>
    <property type="match status" value="1"/>
</dbReference>
<proteinExistence type="predicted"/>
<dbReference type="EMBL" id="CAUYUJ010014685">
    <property type="protein sequence ID" value="CAK0844670.1"/>
    <property type="molecule type" value="Genomic_DNA"/>
</dbReference>